<accession>A0A1E5FY60</accession>
<sequence>MSNLSTGYISGVFGGLIDNADDKVSTFITDHTGTTASDGTFTKDPTGTLVLSASESLELQQLMADQSIAAQTSTSTLKSVKDSISASARNI</sequence>
<dbReference type="Proteomes" id="UP000094802">
    <property type="component" value="Unassembled WGS sequence"/>
</dbReference>
<reference evidence="1 2" key="1">
    <citation type="journal article" date="2012" name="Science">
        <title>Ecological populations of bacteria act as socially cohesive units of antibiotic production and resistance.</title>
        <authorList>
            <person name="Cordero O.X."/>
            <person name="Wildschutte H."/>
            <person name="Kirkup B."/>
            <person name="Proehl S."/>
            <person name="Ngo L."/>
            <person name="Hussain F."/>
            <person name="Le Roux F."/>
            <person name="Mincer T."/>
            <person name="Polz M.F."/>
        </authorList>
    </citation>
    <scope>NUCLEOTIDE SEQUENCE [LARGE SCALE GENOMIC DNA]</scope>
    <source>
        <strain evidence="1 2">12E03</strain>
    </source>
</reference>
<evidence type="ECO:0000313" key="1">
    <source>
        <dbReference type="EMBL" id="OEF95451.1"/>
    </source>
</evidence>
<dbReference type="EMBL" id="AJZD02000003">
    <property type="protein sequence ID" value="OEF95451.1"/>
    <property type="molecule type" value="Genomic_DNA"/>
</dbReference>
<dbReference type="RefSeq" id="WP_019824564.1">
    <property type="nucleotide sequence ID" value="NZ_AJZD02000003.1"/>
</dbReference>
<dbReference type="OrthoDB" id="6461943at2"/>
<comment type="caution">
    <text evidence="1">The sequence shown here is derived from an EMBL/GenBank/DDBJ whole genome shotgun (WGS) entry which is preliminary data.</text>
</comment>
<name>A0A1E5FY60_VIBSP</name>
<proteinExistence type="predicted"/>
<protein>
    <submittedName>
        <fullName evidence="1">Uncharacterized protein</fullName>
    </submittedName>
</protein>
<dbReference type="AlphaFoldDB" id="A0A1E5FY60"/>
<gene>
    <name evidence="1" type="ORF">A142_02490</name>
</gene>
<organism evidence="1 2">
    <name type="scientific">Vibrio splendidus 12E03</name>
    <dbReference type="NCBI Taxonomy" id="1191305"/>
    <lineage>
        <taxon>Bacteria</taxon>
        <taxon>Pseudomonadati</taxon>
        <taxon>Pseudomonadota</taxon>
        <taxon>Gammaproteobacteria</taxon>
        <taxon>Vibrionales</taxon>
        <taxon>Vibrionaceae</taxon>
        <taxon>Vibrio</taxon>
    </lineage>
</organism>
<evidence type="ECO:0000313" key="2">
    <source>
        <dbReference type="Proteomes" id="UP000094802"/>
    </source>
</evidence>